<dbReference type="Pfam" id="PF09963">
    <property type="entry name" value="DUF2197"/>
    <property type="match status" value="1"/>
</dbReference>
<organism evidence="1 2">
    <name type="scientific">Planococcus massiliensis</name>
    <dbReference type="NCBI Taxonomy" id="1499687"/>
    <lineage>
        <taxon>Bacteria</taxon>
        <taxon>Bacillati</taxon>
        <taxon>Bacillota</taxon>
        <taxon>Bacilli</taxon>
        <taxon>Bacillales</taxon>
        <taxon>Caryophanaceae</taxon>
        <taxon>Planococcus</taxon>
    </lineage>
</organism>
<dbReference type="InterPro" id="IPR019241">
    <property type="entry name" value="DUF2197"/>
</dbReference>
<dbReference type="OrthoDB" id="2989868at2"/>
<dbReference type="Proteomes" id="UP000043699">
    <property type="component" value="Unassembled WGS sequence"/>
</dbReference>
<dbReference type="AlphaFoldDB" id="A0A098EKB3"/>
<proteinExistence type="predicted"/>
<gene>
    <name evidence="1" type="ORF">BN1080_01283</name>
</gene>
<reference evidence="1 2" key="1">
    <citation type="submission" date="2014-09" db="EMBL/GenBank/DDBJ databases">
        <authorList>
            <person name="Urmite Genomes Urmite Genomes"/>
        </authorList>
    </citation>
    <scope>NUCLEOTIDE SEQUENCE [LARGE SCALE GENOMIC DNA]</scope>
    <source>
        <strain evidence="1 2">ES2</strain>
    </source>
</reference>
<dbReference type="EMBL" id="CCXS01000001">
    <property type="protein sequence ID" value="CEG22357.1"/>
    <property type="molecule type" value="Genomic_DNA"/>
</dbReference>
<dbReference type="RefSeq" id="WP_052651060.1">
    <property type="nucleotide sequence ID" value="NZ_CCXS01000001.1"/>
</dbReference>
<evidence type="ECO:0000313" key="1">
    <source>
        <dbReference type="EMBL" id="CEG22357.1"/>
    </source>
</evidence>
<evidence type="ECO:0008006" key="3">
    <source>
        <dbReference type="Google" id="ProtNLM"/>
    </source>
</evidence>
<evidence type="ECO:0000313" key="2">
    <source>
        <dbReference type="Proteomes" id="UP000043699"/>
    </source>
</evidence>
<dbReference type="STRING" id="1499687.BN1080_01283"/>
<name>A0A098EKB3_9BACL</name>
<keyword evidence="2" id="KW-1185">Reference proteome</keyword>
<sequence>MRVQCVICDKMEELVDDTLEAKRLRNRPIHTHMCKECHDRISERTKERLATGAFHFYRSSRQIEDDF</sequence>
<protein>
    <recommendedName>
        <fullName evidence="3">DUF2197 domain-containing protein</fullName>
    </recommendedName>
</protein>
<accession>A0A098EKB3</accession>